<dbReference type="GO" id="GO:0030527">
    <property type="term" value="F:structural constituent of chromatin"/>
    <property type="evidence" value="ECO:0007669"/>
    <property type="project" value="InterPro"/>
</dbReference>
<evidence type="ECO:0000256" key="1">
    <source>
        <dbReference type="ARBA" id="ARBA00010529"/>
    </source>
</evidence>
<evidence type="ECO:0000313" key="6">
    <source>
        <dbReference type="Proteomes" id="UP000028486"/>
    </source>
</evidence>
<dbReference type="Proteomes" id="UP000028486">
    <property type="component" value="Chromosome"/>
</dbReference>
<dbReference type="RefSeq" id="WP_038454029.1">
    <property type="nucleotide sequence ID" value="NZ_CP009043.1"/>
</dbReference>
<dbReference type="InterPro" id="IPR010992">
    <property type="entry name" value="IHF-like_DNA-bd_dom_sf"/>
</dbReference>
<proteinExistence type="inferred from homology"/>
<dbReference type="InterPro" id="IPR000119">
    <property type="entry name" value="Hist_DNA-bd"/>
</dbReference>
<dbReference type="PANTHER" id="PTHR33175">
    <property type="entry name" value="DNA-BINDING PROTEIN HU"/>
    <property type="match status" value="1"/>
</dbReference>
<keyword evidence="6" id="KW-1185">Reference proteome</keyword>
<organism evidence="5 6">
    <name type="scientific">Campylobacter iguaniorum</name>
    <dbReference type="NCBI Taxonomy" id="1244531"/>
    <lineage>
        <taxon>Bacteria</taxon>
        <taxon>Pseudomonadati</taxon>
        <taxon>Campylobacterota</taxon>
        <taxon>Epsilonproteobacteria</taxon>
        <taxon>Campylobacterales</taxon>
        <taxon>Campylobacteraceae</taxon>
        <taxon>Campylobacter</taxon>
    </lineage>
</organism>
<dbReference type="SUPFAM" id="SSF47729">
    <property type="entry name" value="IHF-like DNA-binding proteins"/>
    <property type="match status" value="1"/>
</dbReference>
<dbReference type="CDD" id="cd13831">
    <property type="entry name" value="HU"/>
    <property type="match status" value="1"/>
</dbReference>
<comment type="similarity">
    <text evidence="1 4">Belongs to the bacterial histone-like protein family.</text>
</comment>
<dbReference type="GO" id="GO:0030261">
    <property type="term" value="P:chromosome condensation"/>
    <property type="evidence" value="ECO:0007669"/>
    <property type="project" value="UniProtKB-KW"/>
</dbReference>
<name>A0A076F9H9_9BACT</name>
<dbReference type="PRINTS" id="PR01727">
    <property type="entry name" value="DNABINDINGHU"/>
</dbReference>
<dbReference type="OrthoDB" id="9799835at2"/>
<dbReference type="GO" id="GO:0005829">
    <property type="term" value="C:cytosol"/>
    <property type="evidence" value="ECO:0007669"/>
    <property type="project" value="TreeGrafter"/>
</dbReference>
<keyword evidence="2" id="KW-0226">DNA condensation</keyword>
<dbReference type="PANTHER" id="PTHR33175:SF3">
    <property type="entry name" value="DNA-BINDING PROTEIN HU-BETA"/>
    <property type="match status" value="1"/>
</dbReference>
<reference evidence="6" key="1">
    <citation type="journal article" date="2014" name="Genome Announc.">
        <title>Complete Genome Sequence of Campylobacter iguaniorum Strain 1485ET, Isolated from a Bearded Dragon (Pogona vitticeps).</title>
        <authorList>
            <person name="Gilbert M.J."/>
            <person name="Miller W.G."/>
            <person name="Yee E."/>
            <person name="Kik M."/>
            <person name="Wagenaar J.A."/>
            <person name="Duim B."/>
        </authorList>
    </citation>
    <scope>NUCLEOTIDE SEQUENCE [LARGE SCALE GENOMIC DNA]</scope>
    <source>
        <strain evidence="6">1485E</strain>
    </source>
</reference>
<keyword evidence="3 5" id="KW-0238">DNA-binding</keyword>
<evidence type="ECO:0000256" key="4">
    <source>
        <dbReference type="RuleBase" id="RU003939"/>
    </source>
</evidence>
<gene>
    <name evidence="5" type="primary">hup1</name>
    <name evidence="5" type="ORF">CIG1485E_0819</name>
</gene>
<dbReference type="EMBL" id="CP009043">
    <property type="protein sequence ID" value="AII14661.1"/>
    <property type="molecule type" value="Genomic_DNA"/>
</dbReference>
<sequence>MKKADFIDLVAKKAGLTKKDASVAVNSVVDSICESLCAGKDVSFIGFGSFNVVEKAAREGKIPGSDKTYKTAASKSVKFKVGKNLKDAVAAKSCKSSKCAKK</sequence>
<dbReference type="HOGENOM" id="CLU_105066_3_2_7"/>
<accession>A0A076F9H9</accession>
<dbReference type="SMART" id="SM00411">
    <property type="entry name" value="BHL"/>
    <property type="match status" value="1"/>
</dbReference>
<evidence type="ECO:0000256" key="3">
    <source>
        <dbReference type="ARBA" id="ARBA00023125"/>
    </source>
</evidence>
<dbReference type="KEGG" id="caj:CIG1485E_0819"/>
<dbReference type="Gene3D" id="4.10.520.10">
    <property type="entry name" value="IHF-like DNA-binding proteins"/>
    <property type="match status" value="1"/>
</dbReference>
<dbReference type="Pfam" id="PF00216">
    <property type="entry name" value="Bac_DNA_binding"/>
    <property type="match status" value="1"/>
</dbReference>
<evidence type="ECO:0000256" key="2">
    <source>
        <dbReference type="ARBA" id="ARBA00023067"/>
    </source>
</evidence>
<evidence type="ECO:0000313" key="5">
    <source>
        <dbReference type="EMBL" id="AII14661.1"/>
    </source>
</evidence>
<dbReference type="AlphaFoldDB" id="A0A076F9H9"/>
<protein>
    <submittedName>
        <fullName evidence="5">DNA-binding protein HU</fullName>
    </submittedName>
</protein>
<dbReference type="GO" id="GO:0003677">
    <property type="term" value="F:DNA binding"/>
    <property type="evidence" value="ECO:0007669"/>
    <property type="project" value="UniProtKB-KW"/>
</dbReference>
<dbReference type="PATRIC" id="fig|1244531.6.peg.783"/>
<dbReference type="eggNOG" id="COG0776">
    <property type="taxonomic scope" value="Bacteria"/>
</dbReference>